<sequence length="118" mass="13363">MWSGKKNQSRTHVYEIIIISTSRDCFHPSPKQRATRELDHECRTAGTGVPGRQVRVDTGALDHYTCGGATSLRLFSRGEREYGFFSVVIHSSSVRTFACKCPPGRWRSEDEGKTVRWS</sequence>
<accession>A0A2S2PYP7</accession>
<dbReference type="AlphaFoldDB" id="A0A2S2PYP7"/>
<organism evidence="1">
    <name type="scientific">Sipha flava</name>
    <name type="common">yellow sugarcane aphid</name>
    <dbReference type="NCBI Taxonomy" id="143950"/>
    <lineage>
        <taxon>Eukaryota</taxon>
        <taxon>Metazoa</taxon>
        <taxon>Ecdysozoa</taxon>
        <taxon>Arthropoda</taxon>
        <taxon>Hexapoda</taxon>
        <taxon>Insecta</taxon>
        <taxon>Pterygota</taxon>
        <taxon>Neoptera</taxon>
        <taxon>Paraneoptera</taxon>
        <taxon>Hemiptera</taxon>
        <taxon>Sternorrhyncha</taxon>
        <taxon>Aphidomorpha</taxon>
        <taxon>Aphidoidea</taxon>
        <taxon>Aphididae</taxon>
        <taxon>Sipha</taxon>
    </lineage>
</organism>
<proteinExistence type="predicted"/>
<gene>
    <name evidence="1" type="ORF">g.16655</name>
</gene>
<reference evidence="1" key="1">
    <citation type="submission" date="2018-04" db="EMBL/GenBank/DDBJ databases">
        <title>Transcriptome assembly of Sipha flava.</title>
        <authorList>
            <person name="Scully E.D."/>
            <person name="Geib S.M."/>
            <person name="Palmer N.A."/>
            <person name="Koch K."/>
            <person name="Bradshaw J."/>
            <person name="Heng-Moss T."/>
            <person name="Sarath G."/>
        </authorList>
    </citation>
    <scope>NUCLEOTIDE SEQUENCE</scope>
</reference>
<evidence type="ECO:0000313" key="1">
    <source>
        <dbReference type="EMBL" id="MBY70648.1"/>
    </source>
</evidence>
<protein>
    <submittedName>
        <fullName evidence="1">Uncharacterized protein</fullName>
    </submittedName>
</protein>
<name>A0A2S2PYP7_9HEMI</name>
<dbReference type="EMBL" id="GGMS01001445">
    <property type="protein sequence ID" value="MBY70648.1"/>
    <property type="molecule type" value="Transcribed_RNA"/>
</dbReference>